<dbReference type="Gene3D" id="3.30.1150.10">
    <property type="match status" value="1"/>
</dbReference>
<evidence type="ECO:0000313" key="2">
    <source>
        <dbReference type="EMBL" id="GAA0576170.1"/>
    </source>
</evidence>
<reference evidence="3" key="1">
    <citation type="journal article" date="2019" name="Int. J. Syst. Evol. Microbiol.">
        <title>The Global Catalogue of Microorganisms (GCM) 10K type strain sequencing project: providing services to taxonomists for standard genome sequencing and annotation.</title>
        <authorList>
            <consortium name="The Broad Institute Genomics Platform"/>
            <consortium name="The Broad Institute Genome Sequencing Center for Infectious Disease"/>
            <person name="Wu L."/>
            <person name="Ma J."/>
        </authorList>
    </citation>
    <scope>NUCLEOTIDE SEQUENCE [LARGE SCALE GENOMIC DNA]</scope>
    <source>
        <strain evidence="3">JCM 15089</strain>
    </source>
</reference>
<sequence>MPSDMVSIVPVDLVTVADQNNVAPTVKKEDVTPPDVKQQEPEPTPDVAPPKIDIAPDVTPKPKPEKKTDSEKFDINDIEKLLAKKKPANAKVAQRTVQGIGAGTAMTVDLITLLQSEINRCWTRPDYGPHPERLIVRYELFLNRDGSVAQAPKLMPESAAAAAGDPYMRAAADAGRRAIYQCAPYRLPADRYNLWRDIVFTFDPRSPVE</sequence>
<name>A0ABP3PXB5_9PROT</name>
<feature type="compositionally biased region" description="Basic and acidic residues" evidence="1">
    <location>
        <begin position="60"/>
        <end position="70"/>
    </location>
</feature>
<accession>A0ABP3PXB5</accession>
<dbReference type="EMBL" id="BAAADD010000007">
    <property type="protein sequence ID" value="GAA0576170.1"/>
    <property type="molecule type" value="Genomic_DNA"/>
</dbReference>
<evidence type="ECO:0000256" key="1">
    <source>
        <dbReference type="SAM" id="MobiDB-lite"/>
    </source>
</evidence>
<organism evidence="2 3">
    <name type="scientific">Rhizomicrobium electricum</name>
    <dbReference type="NCBI Taxonomy" id="480070"/>
    <lineage>
        <taxon>Bacteria</taxon>
        <taxon>Pseudomonadati</taxon>
        <taxon>Pseudomonadota</taxon>
        <taxon>Alphaproteobacteria</taxon>
        <taxon>Micropepsales</taxon>
        <taxon>Micropepsaceae</taxon>
        <taxon>Rhizomicrobium</taxon>
    </lineage>
</organism>
<proteinExistence type="predicted"/>
<comment type="caution">
    <text evidence="2">The sequence shown here is derived from an EMBL/GenBank/DDBJ whole genome shotgun (WGS) entry which is preliminary data.</text>
</comment>
<keyword evidence="3" id="KW-1185">Reference proteome</keyword>
<dbReference type="Proteomes" id="UP001499951">
    <property type="component" value="Unassembled WGS sequence"/>
</dbReference>
<dbReference type="RefSeq" id="WP_166936565.1">
    <property type="nucleotide sequence ID" value="NZ_BAAADD010000007.1"/>
</dbReference>
<evidence type="ECO:0000313" key="3">
    <source>
        <dbReference type="Proteomes" id="UP001499951"/>
    </source>
</evidence>
<protein>
    <submittedName>
        <fullName evidence="2">Cell envelope integrity protein TolA</fullName>
    </submittedName>
</protein>
<dbReference type="SUPFAM" id="SSF74653">
    <property type="entry name" value="TolA/TonB C-terminal domain"/>
    <property type="match status" value="1"/>
</dbReference>
<feature type="region of interest" description="Disordered" evidence="1">
    <location>
        <begin position="18"/>
        <end position="70"/>
    </location>
</feature>
<gene>
    <name evidence="2" type="primary">tolA</name>
    <name evidence="2" type="ORF">GCM10008942_26250</name>
</gene>